<dbReference type="AlphaFoldDB" id="A0A0K0Y7Z8"/>
<dbReference type="Gene3D" id="3.40.50.720">
    <property type="entry name" value="NAD(P)-binding Rossmann-like Domain"/>
    <property type="match status" value="1"/>
</dbReference>
<dbReference type="PANTHER" id="PTHR43362">
    <property type="entry name" value="MANNITOL DEHYDROGENASE DSF1-RELATED"/>
    <property type="match status" value="1"/>
</dbReference>
<keyword evidence="1 4" id="KW-0560">Oxidoreductase</keyword>
<dbReference type="PRINTS" id="PR00084">
    <property type="entry name" value="MTLDHDRGNASE"/>
</dbReference>
<dbReference type="EC" id="1.1.1.-" evidence="4"/>
<dbReference type="InterPro" id="IPR050988">
    <property type="entry name" value="Mannitol_DH/Oxidoreductase"/>
</dbReference>
<dbReference type="GO" id="GO:0016616">
    <property type="term" value="F:oxidoreductase activity, acting on the CH-OH group of donors, NAD or NADP as acceptor"/>
    <property type="evidence" value="ECO:0007669"/>
    <property type="project" value="TreeGrafter"/>
</dbReference>
<dbReference type="STRING" id="1458307.OSB_25580"/>
<dbReference type="RefSeq" id="WP_049835325.1">
    <property type="nucleotide sequence ID" value="NZ_CP012160.1"/>
</dbReference>
<dbReference type="InterPro" id="IPR000669">
    <property type="entry name" value="Mannitol_DH"/>
</dbReference>
<dbReference type="PATRIC" id="fig|1458307.3.peg.2587"/>
<feature type="domain" description="Mannitol dehydrogenase N-terminal" evidence="2">
    <location>
        <begin position="3"/>
        <end position="238"/>
    </location>
</feature>
<dbReference type="Pfam" id="PF01232">
    <property type="entry name" value="Mannitol_dh"/>
    <property type="match status" value="1"/>
</dbReference>
<dbReference type="SUPFAM" id="SSF48179">
    <property type="entry name" value="6-phosphogluconate dehydrogenase C-terminal domain-like"/>
    <property type="match status" value="1"/>
</dbReference>
<evidence type="ECO:0000259" key="3">
    <source>
        <dbReference type="Pfam" id="PF08125"/>
    </source>
</evidence>
<evidence type="ECO:0000259" key="2">
    <source>
        <dbReference type="Pfam" id="PF01232"/>
    </source>
</evidence>
<dbReference type="SUPFAM" id="SSF51735">
    <property type="entry name" value="NAD(P)-binding Rossmann-fold domains"/>
    <property type="match status" value="1"/>
</dbReference>
<dbReference type="PANTHER" id="PTHR43362:SF1">
    <property type="entry name" value="MANNITOL DEHYDROGENASE 2-RELATED"/>
    <property type="match status" value="1"/>
</dbReference>
<feature type="domain" description="Mannitol dehydrogenase C-terminal" evidence="3">
    <location>
        <begin position="247"/>
        <end position="392"/>
    </location>
</feature>
<evidence type="ECO:0000256" key="1">
    <source>
        <dbReference type="ARBA" id="ARBA00023002"/>
    </source>
</evidence>
<evidence type="ECO:0000313" key="5">
    <source>
        <dbReference type="Proteomes" id="UP000067444"/>
    </source>
</evidence>
<organism evidence="4 5">
    <name type="scientific">Octadecabacter temperatus</name>
    <dbReference type="NCBI Taxonomy" id="1458307"/>
    <lineage>
        <taxon>Bacteria</taxon>
        <taxon>Pseudomonadati</taxon>
        <taxon>Pseudomonadota</taxon>
        <taxon>Alphaproteobacteria</taxon>
        <taxon>Rhodobacterales</taxon>
        <taxon>Roseobacteraceae</taxon>
        <taxon>Octadecabacter</taxon>
    </lineage>
</organism>
<dbReference type="InterPro" id="IPR013118">
    <property type="entry name" value="Mannitol_DH_C"/>
</dbReference>
<dbReference type="OrthoDB" id="271711at2"/>
<dbReference type="InterPro" id="IPR008927">
    <property type="entry name" value="6-PGluconate_DH-like_C_sf"/>
</dbReference>
<dbReference type="Proteomes" id="UP000067444">
    <property type="component" value="Chromosome"/>
</dbReference>
<keyword evidence="5" id="KW-1185">Reference proteome</keyword>
<evidence type="ECO:0000313" key="4">
    <source>
        <dbReference type="EMBL" id="AKS47088.1"/>
    </source>
</evidence>
<dbReference type="Pfam" id="PF08125">
    <property type="entry name" value="Mannitol_dh_C"/>
    <property type="match status" value="1"/>
</dbReference>
<dbReference type="KEGG" id="otm:OSB_25580"/>
<dbReference type="InterPro" id="IPR013131">
    <property type="entry name" value="Mannitol_DH_N"/>
</dbReference>
<dbReference type="Gene3D" id="1.10.1040.10">
    <property type="entry name" value="N-(1-d-carboxylethyl)-l-norvaline Dehydrogenase, domain 2"/>
    <property type="match status" value="1"/>
</dbReference>
<proteinExistence type="predicted"/>
<name>A0A0K0Y7Z8_9RHOB</name>
<reference evidence="4 5" key="1">
    <citation type="journal article" date="2015" name="Genome Announc.">
        <title>Closed Genome Sequence of Octadecabacter temperatus SB1, the First Mesophilic Species of the Genus Octadecabacter.</title>
        <authorList>
            <person name="Voget S."/>
            <person name="Billerbeck S."/>
            <person name="Simon M."/>
            <person name="Daniel R."/>
        </authorList>
    </citation>
    <scope>NUCLEOTIDE SEQUENCE [LARGE SCALE GENOMIC DNA]</scope>
    <source>
        <strain evidence="4 5">SB1</strain>
    </source>
</reference>
<dbReference type="InterPro" id="IPR036291">
    <property type="entry name" value="NAD(P)-bd_dom_sf"/>
</dbReference>
<dbReference type="InterPro" id="IPR013328">
    <property type="entry name" value="6PGD_dom2"/>
</dbReference>
<protein>
    <submittedName>
        <fullName evidence="4">Polyol:NADP oxidoreductase</fullName>
        <ecNumber evidence="4">1.1.1.-</ecNumber>
    </submittedName>
</protein>
<gene>
    <name evidence="4" type="primary">por</name>
    <name evidence="4" type="ORF">OSB_25580</name>
</gene>
<accession>A0A0K0Y7Z8</accession>
<dbReference type="EMBL" id="CP012160">
    <property type="protein sequence ID" value="AKS47088.1"/>
    <property type="molecule type" value="Genomic_DNA"/>
</dbReference>
<sequence>MPRLIHLGLGNFHRAHQAWYTAQAGEDWRITGVVMRNAALFDALQSGNGYALGIRSSDGLRTEQITLHDKVLLASRDPAAVIDAFADPDLMAVTLTITEKGYCLDPATGQLDLDNPVIKADLAGQPTSAIGLLALGLARRMEAGLDPLTVLSCDNLSGNGHKLGAAISDFSKAAQLQIDPGTCFPDTMVDRITPATTETLSNEIAASAGQPAVMPVMTEAFTEWVIEDNFAASRPAWELAGAELVPDVAPYEKRKLRLLNASHSWLAYAGLLSGHRYVHEAMADADLRASVERLWDEAVETLPDSVKDTAPAYRAALLDRFAVTEMRHELIQIATDGSLKMRERIVPLLVNGRDAPQAFDAVAAWIAFALRTHQRGETLSDPNSARITEMIDAARDNRLAIAQLADLIGISDLKPTQLDTLAARVEALGA</sequence>